<comment type="caution">
    <text evidence="9">The sequence shown here is derived from an EMBL/GenBank/DDBJ whole genome shotgun (WGS) entry which is preliminary data.</text>
</comment>
<sequence>MYAQKSNFNSNNHPDSDLGDSDVELQEAFAAGVLKPGLNKVEEKKIFTNDIKGLRQKQKEIKLDLPWIETLDCVNKVAPLAPELASKMQEQEDRRENQLKNNKKLPQFAPNEDPVLNDFKRETMFYRLAQATVLEAIPKVKAMNIPTQRPDDYFAEMAKTDAHMQKIREKLMQKQAQQQRSERVKQLRMQRKEGKALQIQAKLDRQKEKREMLDQVKKVKKGLSNDMSFLDGKKKKGLEKRKMRDKKFGFGGKKRGLKTNTKDSAADITEYKRPGKPKKTGGKGKAVKRLGKNRRMKNKAKGRKK</sequence>
<keyword evidence="4" id="KW-0690">Ribosome biogenesis</keyword>
<comment type="subcellular location">
    <subcellularLocation>
        <location evidence="2">Nucleus</location>
        <location evidence="2">Nucleolus</location>
    </subcellularLocation>
</comment>
<dbReference type="PANTHER" id="PTHR13028">
    <property type="entry name" value="RRNA PROCESSING PROTEIN EBNA1-BINDING PROTEIN-RELATED"/>
    <property type="match status" value="1"/>
</dbReference>
<dbReference type="PANTHER" id="PTHR13028:SF0">
    <property type="entry name" value="RRNA-PROCESSING PROTEIN EBP2-RELATED"/>
    <property type="match status" value="1"/>
</dbReference>
<evidence type="ECO:0000256" key="2">
    <source>
        <dbReference type="ARBA" id="ARBA00004604"/>
    </source>
</evidence>
<comment type="function">
    <text evidence="1">Required for the processing of the 27S pre-rRNA.</text>
</comment>
<reference evidence="9 10" key="1">
    <citation type="journal article" date="2024" name="BMC Genomics">
        <title>De novo assembly and annotation of Popillia japonica's genome with initial clues to its potential as an invasive pest.</title>
        <authorList>
            <person name="Cucini C."/>
            <person name="Boschi S."/>
            <person name="Funari R."/>
            <person name="Cardaioli E."/>
            <person name="Iannotti N."/>
            <person name="Marturano G."/>
            <person name="Paoli F."/>
            <person name="Bruttini M."/>
            <person name="Carapelli A."/>
            <person name="Frati F."/>
            <person name="Nardi F."/>
        </authorList>
    </citation>
    <scope>NUCLEOTIDE SEQUENCE [LARGE SCALE GENOMIC DNA]</scope>
    <source>
        <strain evidence="9">DMR45628</strain>
    </source>
</reference>
<dbReference type="AlphaFoldDB" id="A0AAW1ID64"/>
<dbReference type="InterPro" id="IPR008610">
    <property type="entry name" value="Ebp2"/>
</dbReference>
<evidence type="ECO:0000256" key="8">
    <source>
        <dbReference type="SAM" id="MobiDB-lite"/>
    </source>
</evidence>
<evidence type="ECO:0000256" key="4">
    <source>
        <dbReference type="ARBA" id="ARBA00022517"/>
    </source>
</evidence>
<feature type="compositionally biased region" description="Basic and acidic residues" evidence="8">
    <location>
        <begin position="260"/>
        <end position="273"/>
    </location>
</feature>
<dbReference type="GO" id="GO:0042273">
    <property type="term" value="P:ribosomal large subunit biogenesis"/>
    <property type="evidence" value="ECO:0007669"/>
    <property type="project" value="TreeGrafter"/>
</dbReference>
<accession>A0AAW1ID64</accession>
<evidence type="ECO:0000256" key="3">
    <source>
        <dbReference type="ARBA" id="ARBA00007336"/>
    </source>
</evidence>
<evidence type="ECO:0000256" key="1">
    <source>
        <dbReference type="ARBA" id="ARBA00003387"/>
    </source>
</evidence>
<evidence type="ECO:0000313" key="10">
    <source>
        <dbReference type="Proteomes" id="UP001458880"/>
    </source>
</evidence>
<dbReference type="GO" id="GO:0006364">
    <property type="term" value="P:rRNA processing"/>
    <property type="evidence" value="ECO:0007669"/>
    <property type="project" value="TreeGrafter"/>
</dbReference>
<feature type="region of interest" description="Disordered" evidence="8">
    <location>
        <begin position="87"/>
        <end position="114"/>
    </location>
</feature>
<feature type="region of interest" description="Disordered" evidence="8">
    <location>
        <begin position="227"/>
        <end position="305"/>
    </location>
</feature>
<keyword evidence="10" id="KW-1185">Reference proteome</keyword>
<organism evidence="9 10">
    <name type="scientific">Popillia japonica</name>
    <name type="common">Japanese beetle</name>
    <dbReference type="NCBI Taxonomy" id="7064"/>
    <lineage>
        <taxon>Eukaryota</taxon>
        <taxon>Metazoa</taxon>
        <taxon>Ecdysozoa</taxon>
        <taxon>Arthropoda</taxon>
        <taxon>Hexapoda</taxon>
        <taxon>Insecta</taxon>
        <taxon>Pterygota</taxon>
        <taxon>Neoptera</taxon>
        <taxon>Endopterygota</taxon>
        <taxon>Coleoptera</taxon>
        <taxon>Polyphaga</taxon>
        <taxon>Scarabaeiformia</taxon>
        <taxon>Scarabaeidae</taxon>
        <taxon>Rutelinae</taxon>
        <taxon>Popillia</taxon>
    </lineage>
</organism>
<feature type="compositionally biased region" description="Basic residues" evidence="8">
    <location>
        <begin position="274"/>
        <end position="305"/>
    </location>
</feature>
<dbReference type="GO" id="GO:0030687">
    <property type="term" value="C:preribosome, large subunit precursor"/>
    <property type="evidence" value="ECO:0007669"/>
    <property type="project" value="TreeGrafter"/>
</dbReference>
<feature type="coiled-coil region" evidence="7">
    <location>
        <begin position="164"/>
        <end position="209"/>
    </location>
</feature>
<keyword evidence="6" id="KW-0539">Nucleus</keyword>
<evidence type="ECO:0000313" key="9">
    <source>
        <dbReference type="EMBL" id="KAK9687578.1"/>
    </source>
</evidence>
<name>A0AAW1ID64_POPJA</name>
<dbReference type="Pfam" id="PF05890">
    <property type="entry name" value="Ebp2"/>
    <property type="match status" value="1"/>
</dbReference>
<feature type="region of interest" description="Disordered" evidence="8">
    <location>
        <begin position="1"/>
        <end position="22"/>
    </location>
</feature>
<protein>
    <submittedName>
        <fullName evidence="9">Eukaryotic rRNA processing protein EBP2</fullName>
    </submittedName>
</protein>
<gene>
    <name evidence="9" type="ORF">QE152_g36138</name>
</gene>
<proteinExistence type="inferred from homology"/>
<feature type="compositionally biased region" description="Basic and acidic residues" evidence="8">
    <location>
        <begin position="89"/>
        <end position="98"/>
    </location>
</feature>
<dbReference type="EMBL" id="JASPKY010000632">
    <property type="protein sequence ID" value="KAK9687578.1"/>
    <property type="molecule type" value="Genomic_DNA"/>
</dbReference>
<dbReference type="GO" id="GO:0005730">
    <property type="term" value="C:nucleolus"/>
    <property type="evidence" value="ECO:0007669"/>
    <property type="project" value="UniProtKB-SubCell"/>
</dbReference>
<comment type="similarity">
    <text evidence="3">Belongs to the EBP2 family.</text>
</comment>
<evidence type="ECO:0000256" key="5">
    <source>
        <dbReference type="ARBA" id="ARBA00023054"/>
    </source>
</evidence>
<dbReference type="GO" id="GO:0034399">
    <property type="term" value="C:nuclear periphery"/>
    <property type="evidence" value="ECO:0007669"/>
    <property type="project" value="TreeGrafter"/>
</dbReference>
<keyword evidence="5 7" id="KW-0175">Coiled coil</keyword>
<evidence type="ECO:0000256" key="7">
    <source>
        <dbReference type="SAM" id="Coils"/>
    </source>
</evidence>
<feature type="compositionally biased region" description="Polar residues" evidence="8">
    <location>
        <begin position="1"/>
        <end position="13"/>
    </location>
</feature>
<dbReference type="Proteomes" id="UP001458880">
    <property type="component" value="Unassembled WGS sequence"/>
</dbReference>
<evidence type="ECO:0000256" key="6">
    <source>
        <dbReference type="ARBA" id="ARBA00023242"/>
    </source>
</evidence>